<evidence type="ECO:0000313" key="2">
    <source>
        <dbReference type="EMBL" id="KAI1718293.1"/>
    </source>
</evidence>
<keyword evidence="3" id="KW-1185">Reference proteome</keyword>
<feature type="transmembrane region" description="Helical" evidence="1">
    <location>
        <begin position="137"/>
        <end position="159"/>
    </location>
</feature>
<keyword evidence="1" id="KW-0472">Membrane</keyword>
<organism evidence="2 3">
    <name type="scientific">Ditylenchus destructor</name>
    <dbReference type="NCBI Taxonomy" id="166010"/>
    <lineage>
        <taxon>Eukaryota</taxon>
        <taxon>Metazoa</taxon>
        <taxon>Ecdysozoa</taxon>
        <taxon>Nematoda</taxon>
        <taxon>Chromadorea</taxon>
        <taxon>Rhabditida</taxon>
        <taxon>Tylenchina</taxon>
        <taxon>Tylenchomorpha</taxon>
        <taxon>Sphaerularioidea</taxon>
        <taxon>Anguinidae</taxon>
        <taxon>Anguininae</taxon>
        <taxon>Ditylenchus</taxon>
    </lineage>
</organism>
<accession>A0AAD4R5Z7</accession>
<dbReference type="AlphaFoldDB" id="A0AAD4R5Z7"/>
<reference evidence="2" key="1">
    <citation type="submission" date="2022-01" db="EMBL/GenBank/DDBJ databases">
        <title>Genome Sequence Resource for Two Populations of Ditylenchus destructor, the Migratory Endoparasitic Phytonematode.</title>
        <authorList>
            <person name="Zhang H."/>
            <person name="Lin R."/>
            <person name="Xie B."/>
        </authorList>
    </citation>
    <scope>NUCLEOTIDE SEQUENCE</scope>
    <source>
        <strain evidence="2">BazhouSP</strain>
    </source>
</reference>
<dbReference type="EMBL" id="JAKKPZ010000008">
    <property type="protein sequence ID" value="KAI1718293.1"/>
    <property type="molecule type" value="Genomic_DNA"/>
</dbReference>
<feature type="transmembrane region" description="Helical" evidence="1">
    <location>
        <begin position="54"/>
        <end position="74"/>
    </location>
</feature>
<keyword evidence="1" id="KW-0812">Transmembrane</keyword>
<comment type="caution">
    <text evidence="2">The sequence shown here is derived from an EMBL/GenBank/DDBJ whole genome shotgun (WGS) entry which is preliminary data.</text>
</comment>
<name>A0AAD4R5Z7_9BILA</name>
<keyword evidence="1" id="KW-1133">Transmembrane helix</keyword>
<feature type="transmembrane region" description="Helical" evidence="1">
    <location>
        <begin position="15"/>
        <end position="33"/>
    </location>
</feature>
<evidence type="ECO:0000256" key="1">
    <source>
        <dbReference type="SAM" id="Phobius"/>
    </source>
</evidence>
<sequence length="255" mass="29015">MAAGSYITYVNFSEAIVTIFCQLVTITLMANLISCSQFSSPFFIIKSGGLSKSMLVYLYTHLILTSLSIFYHIYLVVKWHAPDPELPPMYDPQILFWLGMWPSNYLAVAPLVVLLLAVDRILSLKCHARYTKFAQNLFISTGVILIISATCASVCSYLLELPLETEKVLRCEHFSCVVVRLKNRPQLLTKVVLATANTICSFFFFYVVRQSTRGNSSRVIKDRVIKNTIMLEIFFDVIPGYFAYFFNLVSFKISQ</sequence>
<feature type="transmembrane region" description="Helical" evidence="1">
    <location>
        <begin position="187"/>
        <end position="208"/>
    </location>
</feature>
<gene>
    <name evidence="2" type="ORF">DdX_06714</name>
</gene>
<protein>
    <submittedName>
        <fullName evidence="2">Uncharacterized protein</fullName>
    </submittedName>
</protein>
<feature type="transmembrane region" description="Helical" evidence="1">
    <location>
        <begin position="94"/>
        <end position="117"/>
    </location>
</feature>
<evidence type="ECO:0000313" key="3">
    <source>
        <dbReference type="Proteomes" id="UP001201812"/>
    </source>
</evidence>
<feature type="transmembrane region" description="Helical" evidence="1">
    <location>
        <begin position="229"/>
        <end position="249"/>
    </location>
</feature>
<dbReference type="Proteomes" id="UP001201812">
    <property type="component" value="Unassembled WGS sequence"/>
</dbReference>
<proteinExistence type="predicted"/>